<feature type="region of interest" description="Disordered" evidence="7">
    <location>
        <begin position="551"/>
        <end position="571"/>
    </location>
</feature>
<feature type="binding site" evidence="6">
    <location>
        <begin position="195"/>
        <end position="196"/>
    </location>
    <ligand>
        <name>NADP(+)</name>
        <dbReference type="ChEBI" id="CHEBI:58349"/>
    </ligand>
</feature>
<feature type="binding site" evidence="6">
    <location>
        <position position="279"/>
    </location>
    <ligand>
        <name>substrate</name>
    </ligand>
</feature>
<dbReference type="Proteomes" id="UP000239297">
    <property type="component" value="Unassembled WGS sequence"/>
</dbReference>
<evidence type="ECO:0000256" key="2">
    <source>
        <dbReference type="ARBA" id="ARBA00022526"/>
    </source>
</evidence>
<dbReference type="NCBIfam" id="NF009492">
    <property type="entry name" value="PRK12853.1-3"/>
    <property type="match status" value="1"/>
</dbReference>
<accession>A0A2S5J2K3</accession>
<feature type="active site" description="Proton acceptor" evidence="6">
    <location>
        <position position="337"/>
    </location>
</feature>
<organism evidence="10 11">
    <name type="scientific">Arthrobacter pityocampae</name>
    <dbReference type="NCBI Taxonomy" id="547334"/>
    <lineage>
        <taxon>Bacteria</taxon>
        <taxon>Bacillati</taxon>
        <taxon>Actinomycetota</taxon>
        <taxon>Actinomycetes</taxon>
        <taxon>Micrococcales</taxon>
        <taxon>Micrococcaceae</taxon>
        <taxon>Arthrobacter</taxon>
    </lineage>
</organism>
<keyword evidence="5 6" id="KW-0119">Carbohydrate metabolism</keyword>
<dbReference type="GO" id="GO:0009051">
    <property type="term" value="P:pentose-phosphate shunt, oxidative branch"/>
    <property type="evidence" value="ECO:0007669"/>
    <property type="project" value="TreeGrafter"/>
</dbReference>
<proteinExistence type="inferred from homology"/>
<feature type="domain" description="Glucose-6-phosphate dehydrogenase C-terminal" evidence="9">
    <location>
        <begin position="288"/>
        <end position="562"/>
    </location>
</feature>
<dbReference type="Gene3D" id="3.30.360.10">
    <property type="entry name" value="Dihydrodipicolinate Reductase, domain 2"/>
    <property type="match status" value="1"/>
</dbReference>
<dbReference type="HAMAP" id="MF_00966">
    <property type="entry name" value="G6PD"/>
    <property type="match status" value="1"/>
</dbReference>
<evidence type="ECO:0000256" key="4">
    <source>
        <dbReference type="ARBA" id="ARBA00023002"/>
    </source>
</evidence>
<feature type="binding site" evidence="6">
    <location>
        <position position="332"/>
    </location>
    <ligand>
        <name>substrate</name>
    </ligand>
</feature>
<dbReference type="GO" id="GO:0004345">
    <property type="term" value="F:glucose-6-phosphate dehydrogenase activity"/>
    <property type="evidence" value="ECO:0007669"/>
    <property type="project" value="UniProtKB-UniRule"/>
</dbReference>
<evidence type="ECO:0000313" key="10">
    <source>
        <dbReference type="EMBL" id="PPB51017.1"/>
    </source>
</evidence>
<comment type="caution">
    <text evidence="6">Lacks conserved residue(s) required for the propagation of feature annotation.</text>
</comment>
<evidence type="ECO:0000256" key="7">
    <source>
        <dbReference type="SAM" id="MobiDB-lite"/>
    </source>
</evidence>
<evidence type="ECO:0000256" key="5">
    <source>
        <dbReference type="ARBA" id="ARBA00023277"/>
    </source>
</evidence>
<dbReference type="InterPro" id="IPR001282">
    <property type="entry name" value="G6P_DH"/>
</dbReference>
<evidence type="ECO:0000256" key="6">
    <source>
        <dbReference type="HAMAP-Rule" id="MF_00966"/>
    </source>
</evidence>
<dbReference type="SUPFAM" id="SSF51735">
    <property type="entry name" value="NAD(P)-binding Rossmann-fold domains"/>
    <property type="match status" value="1"/>
</dbReference>
<dbReference type="PANTHER" id="PTHR23429:SF0">
    <property type="entry name" value="GLUCOSE-6-PHOSPHATE 1-DEHYDROGENASE"/>
    <property type="match status" value="1"/>
</dbReference>
<dbReference type="EC" id="1.1.1.49" evidence="6"/>
<dbReference type="PRINTS" id="PR00079">
    <property type="entry name" value="G6PDHDRGNASE"/>
</dbReference>
<dbReference type="EMBL" id="PRKW01000001">
    <property type="protein sequence ID" value="PPB51017.1"/>
    <property type="molecule type" value="Genomic_DNA"/>
</dbReference>
<keyword evidence="3 6" id="KW-0521">NADP</keyword>
<sequence>MSASVRRPLPRRFLKVAVSRSESELNTCRALLSSGTLETQLPRVSTGCAAGAPGRAPPGHSPHGTAGRLRANRDPPVRRRTPRGQKWQGEEVDTSSLAEHDTIPADADTRVRTLLILGASGDLTGRLLLPGLARLIRLGRTDGLNLVGAGSDDWTDEQWHERLDESFAVAREKADDAGRASLQQVRNNSRYHFLDVTKDGLADLVQGLEGPVAIYFALPPAVSQLACSALGPDSLPKSTRLVMEKPFGTDQASAHQLNEKLAGLVPEQNIHRVDHFLGKATVFNILGLRFANRILEPVWNNLHIEKVEVIFDEDLALENRARYYDRAGALRDMIQSHLLHVMALLALNPPSTLHERDLRDHIGSVLRASTVDLDAPGSSRRARYAAGTIGDREIPDYAAEPGVDPEKGTETLAEITVSINNERWSGVPFILRSGKALGAKRKEAVITFRPVNHLPVGFSGQDEPTKLRIGFGPDTLQLEIDVNGPGDIFSLDRATLSANLNETDLLPYGEVIEGVLAGDPTLSVRGDTAEDCWRIVEPVLQAWSEGRVPLEEYPAGSEGPTAWPSSHGRKE</sequence>
<dbReference type="SUPFAM" id="SSF55347">
    <property type="entry name" value="Glyceraldehyde-3-phosphate dehydrogenase-like, C-terminal domain"/>
    <property type="match status" value="1"/>
</dbReference>
<comment type="catalytic activity">
    <reaction evidence="6">
        <text>D-glucose 6-phosphate + NADP(+) = 6-phospho-D-glucono-1,5-lactone + NADPH + H(+)</text>
        <dbReference type="Rhea" id="RHEA:15841"/>
        <dbReference type="ChEBI" id="CHEBI:15378"/>
        <dbReference type="ChEBI" id="CHEBI:57783"/>
        <dbReference type="ChEBI" id="CHEBI:57955"/>
        <dbReference type="ChEBI" id="CHEBI:58349"/>
        <dbReference type="ChEBI" id="CHEBI:61548"/>
        <dbReference type="EC" id="1.1.1.49"/>
    </reaction>
</comment>
<dbReference type="Pfam" id="PF02781">
    <property type="entry name" value="G6PD_C"/>
    <property type="match status" value="1"/>
</dbReference>
<dbReference type="AlphaFoldDB" id="A0A2S5J2K3"/>
<protein>
    <recommendedName>
        <fullName evidence="6">Glucose-6-phosphate 1-dehydrogenase</fullName>
        <shortName evidence="6">G6PD</shortName>
        <ecNumber evidence="6">1.1.1.49</ecNumber>
    </recommendedName>
</protein>
<feature type="binding site" evidence="6">
    <location>
        <position position="151"/>
    </location>
    <ligand>
        <name>NADP(+)</name>
        <dbReference type="ChEBI" id="CHEBI:58349"/>
    </ligand>
</feature>
<comment type="pathway">
    <text evidence="1 6">Carbohydrate degradation; pentose phosphate pathway; D-ribulose 5-phosphate from D-glucose 6-phosphate (oxidative stage): step 1/3.</text>
</comment>
<dbReference type="GO" id="GO:0005829">
    <property type="term" value="C:cytosol"/>
    <property type="evidence" value="ECO:0007669"/>
    <property type="project" value="TreeGrafter"/>
</dbReference>
<dbReference type="GO" id="GO:0006006">
    <property type="term" value="P:glucose metabolic process"/>
    <property type="evidence" value="ECO:0007669"/>
    <property type="project" value="UniProtKB-KW"/>
</dbReference>
<evidence type="ECO:0000259" key="8">
    <source>
        <dbReference type="Pfam" id="PF00479"/>
    </source>
</evidence>
<dbReference type="InterPro" id="IPR022675">
    <property type="entry name" value="G6P_DH_C"/>
</dbReference>
<comment type="similarity">
    <text evidence="6">Belongs to the glucose-6-phosphate dehydrogenase family.</text>
</comment>
<dbReference type="Gene3D" id="3.40.50.720">
    <property type="entry name" value="NAD(P)-binding Rossmann-like Domain"/>
    <property type="match status" value="1"/>
</dbReference>
<feature type="binding site" evidence="6">
    <location>
        <position position="313"/>
    </location>
    <ligand>
        <name>substrate</name>
    </ligand>
</feature>
<reference evidence="10 11" key="1">
    <citation type="journal article" date="2014" name="Int. J. Syst. Evol. Microbiol.">
        <title>Arthrobacter pityocampae sp. nov., isolated from Thaumetopoea pityocampa (Lep., Thaumetopoeidae).</title>
        <authorList>
            <person name="Ince I.A."/>
            <person name="Demirbag Z."/>
            <person name="Kati H."/>
        </authorList>
    </citation>
    <scope>NUCLEOTIDE SEQUENCE [LARGE SCALE GENOMIC DNA]</scope>
    <source>
        <strain evidence="10 11">Tp2</strain>
    </source>
</reference>
<evidence type="ECO:0000259" key="9">
    <source>
        <dbReference type="Pfam" id="PF02781"/>
    </source>
</evidence>
<gene>
    <name evidence="6" type="primary">zwf</name>
    <name evidence="10" type="ORF">C4K88_01170</name>
</gene>
<feature type="domain" description="Glucose-6-phosphate dehydrogenase NAD-binding" evidence="8">
    <location>
        <begin position="116"/>
        <end position="284"/>
    </location>
</feature>
<keyword evidence="4 6" id="KW-0560">Oxidoreductase</keyword>
<keyword evidence="11" id="KW-1185">Reference proteome</keyword>
<feature type="region of interest" description="Disordered" evidence="7">
    <location>
        <begin position="46"/>
        <end position="97"/>
    </location>
</feature>
<evidence type="ECO:0000313" key="11">
    <source>
        <dbReference type="Proteomes" id="UP000239297"/>
    </source>
</evidence>
<name>A0A2S5J2K3_9MICC</name>
<feature type="binding site" evidence="6">
    <location>
        <position position="275"/>
    </location>
    <ligand>
        <name>substrate</name>
    </ligand>
</feature>
<comment type="function">
    <text evidence="6">Catalyzes the oxidation of glucose 6-phosphate to 6-phosphogluconolactone.</text>
</comment>
<dbReference type="PANTHER" id="PTHR23429">
    <property type="entry name" value="GLUCOSE-6-PHOSPHATE 1-DEHYDROGENASE G6PD"/>
    <property type="match status" value="1"/>
</dbReference>
<dbReference type="Pfam" id="PF00479">
    <property type="entry name" value="G6PD_N"/>
    <property type="match status" value="1"/>
</dbReference>
<dbReference type="InterPro" id="IPR036291">
    <property type="entry name" value="NAD(P)-bd_dom_sf"/>
</dbReference>
<evidence type="ECO:0000256" key="1">
    <source>
        <dbReference type="ARBA" id="ARBA00004937"/>
    </source>
</evidence>
<dbReference type="InterPro" id="IPR022674">
    <property type="entry name" value="G6P_DH_NAD-bd"/>
</dbReference>
<keyword evidence="2 6" id="KW-0313">Glucose metabolism</keyword>
<evidence type="ECO:0000256" key="3">
    <source>
        <dbReference type="ARBA" id="ARBA00022857"/>
    </source>
</evidence>
<feature type="binding site" evidence="6">
    <location>
        <position position="245"/>
    </location>
    <ligand>
        <name>NADP(+)</name>
        <dbReference type="ChEBI" id="CHEBI:58349"/>
    </ligand>
</feature>
<dbReference type="GO" id="GO:0050661">
    <property type="term" value="F:NADP binding"/>
    <property type="evidence" value="ECO:0007669"/>
    <property type="project" value="UniProtKB-UniRule"/>
</dbReference>
<feature type="binding site" evidence="6">
    <location>
        <position position="435"/>
    </location>
    <ligand>
        <name>substrate</name>
    </ligand>
</feature>
<comment type="caution">
    <text evidence="10">The sequence shown here is derived from an EMBL/GenBank/DDBJ whole genome shotgun (WGS) entry which is preliminary data.</text>
</comment>
<feature type="binding site" evidence="6">
    <location>
        <position position="440"/>
    </location>
    <ligand>
        <name>substrate</name>
    </ligand>
</feature>
<dbReference type="UniPathway" id="UPA00115">
    <property type="reaction ID" value="UER00408"/>
</dbReference>
<dbReference type="OrthoDB" id="9802739at2"/>